<feature type="compositionally biased region" description="Acidic residues" evidence="1">
    <location>
        <begin position="199"/>
        <end position="215"/>
    </location>
</feature>
<feature type="compositionally biased region" description="Polar residues" evidence="1">
    <location>
        <begin position="739"/>
        <end position="748"/>
    </location>
</feature>
<reference evidence="5" key="1">
    <citation type="submission" date="2016-09" db="EMBL/GenBank/DDBJ databases">
        <authorList>
            <person name="Jeantristanb JTB J.-T."/>
            <person name="Ricardo R."/>
        </authorList>
    </citation>
    <scope>NUCLEOTIDE SEQUENCE [LARGE SCALE GENOMIC DNA]</scope>
</reference>
<keyword evidence="5" id="KW-1185">Reference proteome</keyword>
<accession>A0A238F0M6</accession>
<feature type="region of interest" description="Disordered" evidence="1">
    <location>
        <begin position="729"/>
        <end position="748"/>
    </location>
</feature>
<feature type="domain" description="TTI1 C-terminal TPR" evidence="3">
    <location>
        <begin position="932"/>
        <end position="1228"/>
    </location>
</feature>
<feature type="compositionally biased region" description="Polar residues" evidence="1">
    <location>
        <begin position="14"/>
        <end position="29"/>
    </location>
</feature>
<feature type="region of interest" description="Disordered" evidence="1">
    <location>
        <begin position="977"/>
        <end position="1027"/>
    </location>
</feature>
<feature type="region of interest" description="Disordered" evidence="1">
    <location>
        <begin position="1"/>
        <end position="33"/>
    </location>
</feature>
<dbReference type="EMBL" id="FMSP01000002">
    <property type="protein sequence ID" value="SCV67690.1"/>
    <property type="molecule type" value="Genomic_DNA"/>
</dbReference>
<dbReference type="InterPro" id="IPR057566">
    <property type="entry name" value="TPR_TTI1_N"/>
</dbReference>
<feature type="region of interest" description="Disordered" evidence="1">
    <location>
        <begin position="199"/>
        <end position="254"/>
    </location>
</feature>
<feature type="domain" description="TTI1 N-terminal TPR" evidence="2">
    <location>
        <begin position="39"/>
        <end position="206"/>
    </location>
</feature>
<dbReference type="AlphaFoldDB" id="A0A238F0M6"/>
<feature type="region of interest" description="Disordered" evidence="1">
    <location>
        <begin position="152"/>
        <end position="174"/>
    </location>
</feature>
<evidence type="ECO:0000259" key="2">
    <source>
        <dbReference type="Pfam" id="PF24173"/>
    </source>
</evidence>
<dbReference type="Gene3D" id="1.25.10.10">
    <property type="entry name" value="Leucine-rich Repeat Variant"/>
    <property type="match status" value="1"/>
</dbReference>
<dbReference type="Pfam" id="PF21547">
    <property type="entry name" value="TTI1"/>
    <property type="match status" value="1"/>
</dbReference>
<dbReference type="InterPro" id="IPR052587">
    <property type="entry name" value="TELO2-interacting_protein_1"/>
</dbReference>
<organism evidence="4 5">
    <name type="scientific">Microbotryum intermedium</name>
    <dbReference type="NCBI Taxonomy" id="269621"/>
    <lineage>
        <taxon>Eukaryota</taxon>
        <taxon>Fungi</taxon>
        <taxon>Dikarya</taxon>
        <taxon>Basidiomycota</taxon>
        <taxon>Pucciniomycotina</taxon>
        <taxon>Microbotryomycetes</taxon>
        <taxon>Microbotryales</taxon>
        <taxon>Microbotryaceae</taxon>
        <taxon>Microbotryum</taxon>
    </lineage>
</organism>
<dbReference type="PANTHER" id="PTHR18460:SF3">
    <property type="entry name" value="TELO2-INTERACTING PROTEIN 1 HOMOLOG"/>
    <property type="match status" value="1"/>
</dbReference>
<dbReference type="GO" id="GO:0005737">
    <property type="term" value="C:cytoplasm"/>
    <property type="evidence" value="ECO:0007669"/>
    <property type="project" value="TreeGrafter"/>
</dbReference>
<dbReference type="OrthoDB" id="49511at2759"/>
<dbReference type="InterPro" id="IPR016024">
    <property type="entry name" value="ARM-type_fold"/>
</dbReference>
<dbReference type="Pfam" id="PF24181">
    <property type="entry name" value="TPR_TTI1_C"/>
    <property type="match status" value="1"/>
</dbReference>
<name>A0A238F0M6_9BASI</name>
<protein>
    <submittedName>
        <fullName evidence="4">BQ2448_5301 protein</fullName>
    </submittedName>
</protein>
<evidence type="ECO:0000313" key="5">
    <source>
        <dbReference type="Proteomes" id="UP000198372"/>
    </source>
</evidence>
<dbReference type="Proteomes" id="UP000198372">
    <property type="component" value="Unassembled WGS sequence"/>
</dbReference>
<dbReference type="InterPro" id="IPR057567">
    <property type="entry name" value="TPR_TTI1_C"/>
</dbReference>
<gene>
    <name evidence="4" type="ORF">BQ2448_5301</name>
</gene>
<dbReference type="PANTHER" id="PTHR18460">
    <property type="entry name" value="TEL2 INTERACTING PROTEIN 1 TTI1 FAMILY MEMBER"/>
    <property type="match status" value="1"/>
</dbReference>
<dbReference type="Pfam" id="PF24173">
    <property type="entry name" value="TPR_TTI1_N"/>
    <property type="match status" value="2"/>
</dbReference>
<evidence type="ECO:0000256" key="1">
    <source>
        <dbReference type="SAM" id="MobiDB-lite"/>
    </source>
</evidence>
<dbReference type="InterPro" id="IPR011989">
    <property type="entry name" value="ARM-like"/>
</dbReference>
<dbReference type="InterPro" id="IPR049362">
    <property type="entry name" value="TTI1_rpt"/>
</dbReference>
<sequence length="1260" mass="136900">MAVPLFGPRHPFTGASTSTLGPSQRAPSSEQDDRKQQLFLSVKAVCVPLLNAGRVQPASVASTSQVLHRLKELSKTLSDIPTPHFTPALANYVFFPLSSLLQPTTPARSDSVLEAAMRTLATLIKKWSQVGIDDRIRTELWIMLILRLGGPLDPTRPSKPSDSKGKAKQGSSFSDMSDELKLAIVQALLELIPGSAIEEEQVQDEIETEEDDDPLGESIDWSAEDPYAASTSKSSQKGKPRREQRPPPTSPPIPIMFHTLTTLLNVASIPTSLVRLQLAALEALDGLIRLYLTQHPAQPDAVPSLGRSEGPSPLLATALPGTASTLSRIALSATTSGGVTSSGGRRQSSKAIVSALQVLASLLVQTIGDDVTAGLRKQPTTQDGLGATLEEIVESYKEPGVDEEEMEDGTVESHEASTALIAKDPAPTFSAPGPTKPSPSWLAYTLRSISTLLISLSSLTLHDSSLVRAALAQLLSTLEAECAVTLEDHRRTTLELLLILSADDWPSVSSIAEATLAKVTTSSSLLVREVIVEHLGALSRRLRANDDAAVSRSSKVVRTGLLHLDDPDRVQMLAGLERWKWTLLDACALQDLKGTSNAKTASGMRLAWIQSESASSTGAPGPDKQATEWPKLGLKYAEGLHTVDDLDALWRGIGEAAVRSGKEAEIIDGFWAVVVGPRRGEPSAASAMWALDGVLQGFKAVEVTKRMKKVTKNLVKAVLALLEQLEEGKDEEEVASDESAPSSTTDQRTLIEESDALNVSVHHQHGLEITPELDKLKPVTSAVVARDAKESQQVWLRCLSLRILATCANLLGSSFHPLLLSALYHVLAHLSPAAHPFLRSHSQHALLIISDATAYAAPSNLVLANVDYVVNAVSQRMSVNRLDPSAPLVLVEMIRLVGPPIVPMVQDLVEDVFEALDDYHGYDEVTVGLWAVLDALMRVMSEEAVSARAEAGDNDGPKIKQATSEWAEFVDWYQSRNDPPEDELMDDSIPNTNPQRPFAETVPAAPDDQAEPSFPSDETQAPATRPQEVASQIIARSVYFLSHSSPFLRARVLSLLASSVPLLALRSPFASGAASPRLASSAREADLLPVIHRAWPFILNRFTDPDPSVILAAAELIASLSQHVGSFMSRRILDDVWPRFKTLLDRQHELDRHLASKEGRYTLSFRIYRAVLETMLCIARGVPLKEEVLWDIAMALRRFLDRRERDELRRKVTHVYQALGNVNADAIWVILQGLVGKGDQWMVLQGVEVGDEVQNLLSEL</sequence>
<dbReference type="SUPFAM" id="SSF48371">
    <property type="entry name" value="ARM repeat"/>
    <property type="match status" value="1"/>
</dbReference>
<dbReference type="STRING" id="269621.A0A238F0M6"/>
<evidence type="ECO:0000259" key="3">
    <source>
        <dbReference type="Pfam" id="PF24181"/>
    </source>
</evidence>
<evidence type="ECO:0000313" key="4">
    <source>
        <dbReference type="EMBL" id="SCV67690.1"/>
    </source>
</evidence>
<proteinExistence type="predicted"/>
<feature type="domain" description="TTI1 N-terminal TPR" evidence="2">
    <location>
        <begin position="253"/>
        <end position="504"/>
    </location>
</feature>